<dbReference type="SUPFAM" id="SSF46689">
    <property type="entry name" value="Homeodomain-like"/>
    <property type="match status" value="1"/>
</dbReference>
<sequence>MKDTEGLKPARPAKSASRAKPDSWQAEKSQMTRASILEATLQCLVKIGYAQTTAEKIASQAGVSRGAMTHHFKSRAMVFNAAAKYIIEKRAEEYERLIGGIVVAPGTLPSEKHMRESITACHQYYATPTFVALHELLRGARTDKALKRAMTALEKSLDEKISDAMLKRFPYLAVVEDTREMLMDLIMSSMQGVAVDMAPHLKKGKRLERLLDLLAAIAMREFSSAYAAADASGTAPGNARASA</sequence>
<dbReference type="GO" id="GO:0000976">
    <property type="term" value="F:transcription cis-regulatory region binding"/>
    <property type="evidence" value="ECO:0007669"/>
    <property type="project" value="TreeGrafter"/>
</dbReference>
<dbReference type="PANTHER" id="PTHR30055">
    <property type="entry name" value="HTH-TYPE TRANSCRIPTIONAL REGULATOR RUTR"/>
    <property type="match status" value="1"/>
</dbReference>
<evidence type="ECO:0000313" key="8">
    <source>
        <dbReference type="Proteomes" id="UP000199391"/>
    </source>
</evidence>
<proteinExistence type="predicted"/>
<feature type="domain" description="HTH tetR-type" evidence="6">
    <location>
        <begin position="30"/>
        <end position="90"/>
    </location>
</feature>
<dbReference type="InterPro" id="IPR009057">
    <property type="entry name" value="Homeodomain-like_sf"/>
</dbReference>
<gene>
    <name evidence="7" type="ORF">SAMN05216552_104557</name>
</gene>
<reference evidence="8" key="1">
    <citation type="submission" date="2016-10" db="EMBL/GenBank/DDBJ databases">
        <authorList>
            <person name="Varghese N."/>
            <person name="Submissions S."/>
        </authorList>
    </citation>
    <scope>NUCLEOTIDE SEQUENCE [LARGE SCALE GENOMIC DNA]</scope>
    <source>
        <strain evidence="8">CGMCC 1.11014</strain>
    </source>
</reference>
<evidence type="ECO:0000256" key="5">
    <source>
        <dbReference type="SAM" id="MobiDB-lite"/>
    </source>
</evidence>
<evidence type="ECO:0000259" key="6">
    <source>
        <dbReference type="PROSITE" id="PS50977"/>
    </source>
</evidence>
<feature type="region of interest" description="Disordered" evidence="5">
    <location>
        <begin position="1"/>
        <end position="27"/>
    </location>
</feature>
<evidence type="ECO:0000256" key="4">
    <source>
        <dbReference type="PROSITE-ProRule" id="PRU00335"/>
    </source>
</evidence>
<keyword evidence="2 4" id="KW-0238">DNA-binding</keyword>
<dbReference type="PRINTS" id="PR00455">
    <property type="entry name" value="HTHTETR"/>
</dbReference>
<dbReference type="EMBL" id="FPBO01000045">
    <property type="protein sequence ID" value="SFV15332.1"/>
    <property type="molecule type" value="Genomic_DNA"/>
</dbReference>
<dbReference type="STRING" id="1035707.SAMN05216552_104557"/>
<dbReference type="PROSITE" id="PS50977">
    <property type="entry name" value="HTH_TETR_2"/>
    <property type="match status" value="1"/>
</dbReference>
<keyword evidence="3" id="KW-0804">Transcription</keyword>
<dbReference type="Pfam" id="PF00440">
    <property type="entry name" value="TetR_N"/>
    <property type="match status" value="1"/>
</dbReference>
<evidence type="ECO:0000256" key="3">
    <source>
        <dbReference type="ARBA" id="ARBA00023163"/>
    </source>
</evidence>
<feature type="DNA-binding region" description="H-T-H motif" evidence="4">
    <location>
        <begin position="53"/>
        <end position="72"/>
    </location>
</feature>
<evidence type="ECO:0000313" key="7">
    <source>
        <dbReference type="EMBL" id="SFV15332.1"/>
    </source>
</evidence>
<keyword evidence="1" id="KW-0805">Transcription regulation</keyword>
<dbReference type="Gene3D" id="1.10.357.10">
    <property type="entry name" value="Tetracycline Repressor, domain 2"/>
    <property type="match status" value="1"/>
</dbReference>
<dbReference type="RefSeq" id="WP_093560258.1">
    <property type="nucleotide sequence ID" value="NZ_FPBO01000045.1"/>
</dbReference>
<keyword evidence="8" id="KW-1185">Reference proteome</keyword>
<evidence type="ECO:0000256" key="2">
    <source>
        <dbReference type="ARBA" id="ARBA00023125"/>
    </source>
</evidence>
<dbReference type="OrthoDB" id="5816932at2"/>
<dbReference type="InterPro" id="IPR050109">
    <property type="entry name" value="HTH-type_TetR-like_transc_reg"/>
</dbReference>
<name>A0A1I7M048_9BURK</name>
<organism evidence="7 8">
    <name type="scientific">Pseudoduganella namucuonensis</name>
    <dbReference type="NCBI Taxonomy" id="1035707"/>
    <lineage>
        <taxon>Bacteria</taxon>
        <taxon>Pseudomonadati</taxon>
        <taxon>Pseudomonadota</taxon>
        <taxon>Betaproteobacteria</taxon>
        <taxon>Burkholderiales</taxon>
        <taxon>Oxalobacteraceae</taxon>
        <taxon>Telluria group</taxon>
        <taxon>Pseudoduganella</taxon>
    </lineage>
</organism>
<dbReference type="Proteomes" id="UP000199391">
    <property type="component" value="Unassembled WGS sequence"/>
</dbReference>
<dbReference type="AlphaFoldDB" id="A0A1I7M048"/>
<dbReference type="PANTHER" id="PTHR30055:SF234">
    <property type="entry name" value="HTH-TYPE TRANSCRIPTIONAL REGULATOR BETI"/>
    <property type="match status" value="1"/>
</dbReference>
<dbReference type="InterPro" id="IPR001647">
    <property type="entry name" value="HTH_TetR"/>
</dbReference>
<accession>A0A1I7M048</accession>
<dbReference type="GO" id="GO:0003700">
    <property type="term" value="F:DNA-binding transcription factor activity"/>
    <property type="evidence" value="ECO:0007669"/>
    <property type="project" value="TreeGrafter"/>
</dbReference>
<protein>
    <submittedName>
        <fullName evidence="7">Transcriptional regulator, TetR family</fullName>
    </submittedName>
</protein>
<evidence type="ECO:0000256" key="1">
    <source>
        <dbReference type="ARBA" id="ARBA00023015"/>
    </source>
</evidence>